<keyword evidence="7" id="KW-0528">Neurotoxin</keyword>
<dbReference type="InterPro" id="IPR013783">
    <property type="entry name" value="Ig-like_fold"/>
</dbReference>
<dbReference type="Gene3D" id="2.60.40.340">
    <property type="entry name" value="Rel homology domain (RHD), DNA-binding domain"/>
    <property type="match status" value="1"/>
</dbReference>
<keyword evidence="14" id="KW-1185">Reference proteome</keyword>
<dbReference type="GO" id="GO:0000981">
    <property type="term" value="F:DNA-binding transcription factor activity, RNA polymerase II-specific"/>
    <property type="evidence" value="ECO:0007669"/>
    <property type="project" value="TreeGrafter"/>
</dbReference>
<name>A0AAV6U3Y7_9ARAC</name>
<dbReference type="PROSITE" id="PS50088">
    <property type="entry name" value="ANK_REPEAT"/>
    <property type="match status" value="2"/>
</dbReference>
<keyword evidence="8" id="KW-0638">Presynaptic neurotoxin</keyword>
<dbReference type="PROSITE" id="PS50254">
    <property type="entry name" value="REL_2"/>
    <property type="match status" value="1"/>
</dbReference>
<sequence>MVDMELLAIENQPCDLYRFRYKSENEKGHHGPLKGSCPEREQNFPTVKLLNRNYSQDEIKIKASLYTNEQEPRPHVLALVGKNCKNGECWETISKDGTAVFRNLEIESKIRSQFIECLMNEKIRNLEDTEYDEEIIKKQANEEYKLIKDFAVLCFEAFMNGCSISQKLFSRPIKNDKAPSSNLKIIHMSRCSGSWEGGEDVILLCEKLKKADKIEINFYTEGENDVLWKENGIFNQADMYHQVTAILFKTPKFQNNSGGEVFIKLHRPSDEHSSKPRKFNYIPDENDSLRLKNSKKRKLTSEYMDSSFGQTHASPGYKNSSPAIPMEDDSTIIKPLEPNVSHSTFNDIAVGHEVVAATSNINECIKQFAPENDKILSDNDSPVDDEFNKFLNECFKMDNLSDEFLKCLSSPDDLDNYLTTEQSSEVKPDAAEPNDLYSEFGGRIVGNMEENALFHPILPQSFSPICQTSFTSDRDKTTFGKISAGIRYTSNFTPEDFKDPSICEKEKGMKKVASYIRPFHDYKTDTAIPKNGQINAAANDSLKPLNNKVYGECGLCSNMNHLSIKEKTEHKKTEKDNASMELTNTVNAQYGTNKNNEESKGFKNEFESNRGFEYIKEGINCILKNREEEVYLQYFSKLMSVVDEDGNTFLHLAVKEQNENLNLIAKILKTCPDFVNKQNNLKETPLHLATKLNAYKVVLLLLLKGGNSSIVDANGNNCFHLASKLGFTNSMKILLLPVLKHRKHISSIDETNYEGLAPVHLAVLNNSKECLKLLLRAGADVNIKERKSGSSPLHFAMKNQPSHVRDLLCHPNINLLNKDFDENTFVHILCKMKGVPFLSIHQSTDLINWAHKTLALPSIDTCKDSSASSDTDGSNEEIENEEETLATSTRESSYLAQSAIIKDVDQNSINKECEEKLLSYLDEGSHWRKLGLLIVDEKTLNGLETLSKNLSPSGVILKRIKDLYTPYNKQTLINILTQADLKEAVKILN</sequence>
<evidence type="ECO:0000256" key="6">
    <source>
        <dbReference type="ARBA" id="ARBA00022656"/>
    </source>
</evidence>
<evidence type="ECO:0000256" key="4">
    <source>
        <dbReference type="ARBA" id="ARBA00022525"/>
    </source>
</evidence>
<feature type="repeat" description="ANK" evidence="10">
    <location>
        <begin position="681"/>
        <end position="713"/>
    </location>
</feature>
<dbReference type="InterPro" id="IPR008967">
    <property type="entry name" value="p53-like_TF_DNA-bd_sf"/>
</dbReference>
<dbReference type="GO" id="GO:0044218">
    <property type="term" value="C:other organism cell membrane"/>
    <property type="evidence" value="ECO:0007669"/>
    <property type="project" value="UniProtKB-KW"/>
</dbReference>
<dbReference type="GO" id="GO:0044231">
    <property type="term" value="C:host cell presynaptic membrane"/>
    <property type="evidence" value="ECO:0007669"/>
    <property type="project" value="UniProtKB-KW"/>
</dbReference>
<organism evidence="13 14">
    <name type="scientific">Oedothorax gibbosus</name>
    <dbReference type="NCBI Taxonomy" id="931172"/>
    <lineage>
        <taxon>Eukaryota</taxon>
        <taxon>Metazoa</taxon>
        <taxon>Ecdysozoa</taxon>
        <taxon>Arthropoda</taxon>
        <taxon>Chelicerata</taxon>
        <taxon>Arachnida</taxon>
        <taxon>Araneae</taxon>
        <taxon>Araneomorphae</taxon>
        <taxon>Entelegynae</taxon>
        <taxon>Araneoidea</taxon>
        <taxon>Linyphiidae</taxon>
        <taxon>Erigoninae</taxon>
        <taxon>Oedothorax</taxon>
    </lineage>
</organism>
<evidence type="ECO:0000313" key="14">
    <source>
        <dbReference type="Proteomes" id="UP000827092"/>
    </source>
</evidence>
<evidence type="ECO:0000256" key="7">
    <source>
        <dbReference type="ARBA" id="ARBA00022699"/>
    </source>
</evidence>
<dbReference type="Proteomes" id="UP000827092">
    <property type="component" value="Unassembled WGS sequence"/>
</dbReference>
<dbReference type="SUPFAM" id="SSF48403">
    <property type="entry name" value="Ankyrin repeat"/>
    <property type="match status" value="1"/>
</dbReference>
<dbReference type="GO" id="GO:0006887">
    <property type="term" value="P:exocytosis"/>
    <property type="evidence" value="ECO:0007669"/>
    <property type="project" value="UniProtKB-KW"/>
</dbReference>
<dbReference type="Pfam" id="PF00554">
    <property type="entry name" value="RHD_DNA_bind"/>
    <property type="match status" value="1"/>
</dbReference>
<proteinExistence type="predicted"/>
<evidence type="ECO:0000256" key="8">
    <source>
        <dbReference type="ARBA" id="ARBA00023028"/>
    </source>
</evidence>
<feature type="repeat" description="ANK" evidence="10">
    <location>
        <begin position="754"/>
        <end position="786"/>
    </location>
</feature>
<dbReference type="InterPro" id="IPR036770">
    <property type="entry name" value="Ankyrin_rpt-contain_sf"/>
</dbReference>
<dbReference type="PANTHER" id="PTHR24169:SF28">
    <property type="entry name" value="NUCLEAR FACTOR NF-KAPPA-B P110 SUBUNIT"/>
    <property type="match status" value="1"/>
</dbReference>
<dbReference type="Gene3D" id="2.60.40.10">
    <property type="entry name" value="Immunoglobulins"/>
    <property type="match status" value="1"/>
</dbReference>
<dbReference type="InterPro" id="IPR032397">
    <property type="entry name" value="RHD_dimer"/>
</dbReference>
<evidence type="ECO:0000256" key="3">
    <source>
        <dbReference type="ARBA" id="ARBA00022483"/>
    </source>
</evidence>
<dbReference type="PRINTS" id="PR00057">
    <property type="entry name" value="NFKBTNSCPFCT"/>
</dbReference>
<comment type="subcellular location">
    <subcellularLocation>
        <location evidence="2">Secreted</location>
    </subcellularLocation>
    <subcellularLocation>
        <location evidence="1">Target cell membrane</location>
    </subcellularLocation>
</comment>
<dbReference type="GO" id="GO:0090729">
    <property type="term" value="F:toxin activity"/>
    <property type="evidence" value="ECO:0007669"/>
    <property type="project" value="UniProtKB-KW"/>
</dbReference>
<dbReference type="SMART" id="SM00248">
    <property type="entry name" value="ANK"/>
    <property type="match status" value="5"/>
</dbReference>
<dbReference type="PROSITE" id="PS50297">
    <property type="entry name" value="ANK_REP_REGION"/>
    <property type="match status" value="2"/>
</dbReference>
<keyword evidence="9" id="KW-1053">Target membrane</keyword>
<dbReference type="AlphaFoldDB" id="A0AAV6U3Y7"/>
<dbReference type="InterPro" id="IPR000451">
    <property type="entry name" value="NFkB/Dor"/>
</dbReference>
<dbReference type="InterPro" id="IPR002110">
    <property type="entry name" value="Ankyrin_rpt"/>
</dbReference>
<keyword evidence="5" id="KW-1052">Target cell membrane</keyword>
<keyword evidence="4" id="KW-0964">Secreted</keyword>
<feature type="compositionally biased region" description="Acidic residues" evidence="11">
    <location>
        <begin position="873"/>
        <end position="884"/>
    </location>
</feature>
<protein>
    <recommendedName>
        <fullName evidence="12">RHD domain-containing protein</fullName>
    </recommendedName>
</protein>
<evidence type="ECO:0000313" key="13">
    <source>
        <dbReference type="EMBL" id="KAG8178714.1"/>
    </source>
</evidence>
<keyword evidence="3" id="KW-0268">Exocytosis</keyword>
<evidence type="ECO:0000256" key="1">
    <source>
        <dbReference type="ARBA" id="ARBA00004175"/>
    </source>
</evidence>
<dbReference type="InterPro" id="IPR014756">
    <property type="entry name" value="Ig_E-set"/>
</dbReference>
<dbReference type="SUPFAM" id="SSF49417">
    <property type="entry name" value="p53-like transcription factors"/>
    <property type="match status" value="1"/>
</dbReference>
<evidence type="ECO:0000256" key="5">
    <source>
        <dbReference type="ARBA" id="ARBA00022537"/>
    </source>
</evidence>
<dbReference type="Gene3D" id="1.25.40.20">
    <property type="entry name" value="Ankyrin repeat-containing domain"/>
    <property type="match status" value="1"/>
</dbReference>
<evidence type="ECO:0000256" key="2">
    <source>
        <dbReference type="ARBA" id="ARBA00004613"/>
    </source>
</evidence>
<dbReference type="PANTHER" id="PTHR24169">
    <property type="entry name" value="NUCLEAR FACTOR NF-KAPPA-B PROTEIN"/>
    <property type="match status" value="1"/>
</dbReference>
<dbReference type="InterPro" id="IPR037059">
    <property type="entry name" value="RHD_DNA_bind_dom_sf"/>
</dbReference>
<dbReference type="GO" id="GO:0005576">
    <property type="term" value="C:extracellular region"/>
    <property type="evidence" value="ECO:0007669"/>
    <property type="project" value="UniProtKB-SubCell"/>
</dbReference>
<feature type="region of interest" description="Disordered" evidence="11">
    <location>
        <begin position="865"/>
        <end position="891"/>
    </location>
</feature>
<feature type="domain" description="RHD" evidence="12">
    <location>
        <begin position="2"/>
        <end position="180"/>
    </location>
</feature>
<dbReference type="Pfam" id="PF16179">
    <property type="entry name" value="RHD_dimer"/>
    <property type="match status" value="1"/>
</dbReference>
<evidence type="ECO:0000256" key="9">
    <source>
        <dbReference type="ARBA" id="ARBA00023298"/>
    </source>
</evidence>
<comment type="caution">
    <text evidence="13">The sequence shown here is derived from an EMBL/GenBank/DDBJ whole genome shotgun (WGS) entry which is preliminary data.</text>
</comment>
<dbReference type="EMBL" id="JAFNEN010000674">
    <property type="protein sequence ID" value="KAG8178714.1"/>
    <property type="molecule type" value="Genomic_DNA"/>
</dbReference>
<reference evidence="13 14" key="1">
    <citation type="journal article" date="2022" name="Nat. Ecol. Evol.">
        <title>A masculinizing supergene underlies an exaggerated male reproductive morph in a spider.</title>
        <authorList>
            <person name="Hendrickx F."/>
            <person name="De Corte Z."/>
            <person name="Sonet G."/>
            <person name="Van Belleghem S.M."/>
            <person name="Kostlbacher S."/>
            <person name="Vangestel C."/>
        </authorList>
    </citation>
    <scope>NUCLEOTIDE SEQUENCE [LARGE SCALE GENOMIC DNA]</scope>
    <source>
        <strain evidence="13">W744_W776</strain>
    </source>
</reference>
<keyword evidence="9" id="KW-0472">Membrane</keyword>
<evidence type="ECO:0000256" key="10">
    <source>
        <dbReference type="PROSITE-ProRule" id="PRU00023"/>
    </source>
</evidence>
<keyword evidence="6" id="KW-0800">Toxin</keyword>
<evidence type="ECO:0000259" key="12">
    <source>
        <dbReference type="PROSITE" id="PS50254"/>
    </source>
</evidence>
<dbReference type="InterPro" id="IPR011539">
    <property type="entry name" value="RHD_DNA_bind_dom"/>
</dbReference>
<keyword evidence="10" id="KW-0040">ANK repeat</keyword>
<dbReference type="Pfam" id="PF12796">
    <property type="entry name" value="Ank_2"/>
    <property type="match status" value="2"/>
</dbReference>
<accession>A0AAV6U3Y7</accession>
<evidence type="ECO:0000256" key="11">
    <source>
        <dbReference type="SAM" id="MobiDB-lite"/>
    </source>
</evidence>
<dbReference type="GO" id="GO:0000978">
    <property type="term" value="F:RNA polymerase II cis-regulatory region sequence-specific DNA binding"/>
    <property type="evidence" value="ECO:0007669"/>
    <property type="project" value="TreeGrafter"/>
</dbReference>
<dbReference type="SUPFAM" id="SSF81296">
    <property type="entry name" value="E set domains"/>
    <property type="match status" value="1"/>
</dbReference>
<dbReference type="GO" id="GO:0005737">
    <property type="term" value="C:cytoplasm"/>
    <property type="evidence" value="ECO:0007669"/>
    <property type="project" value="InterPro"/>
</dbReference>
<gene>
    <name evidence="13" type="ORF">JTE90_024836</name>
</gene>